<dbReference type="PRINTS" id="PR01575">
    <property type="entry name" value="FFH4HYDRLASE"/>
</dbReference>
<sequence>MQYVLKITTKDEKGLISKITAKVLEFELNILQNDEFVDKECNLFFMRSLLEGGLCEDSKNKLKESLVLILGNNACVEIIDKVKKDIVILGTKENHCLGDLLIRYDSGELNCNIKAIISNHQILETLSEKFNIPYIFISSDNISREEHELKVIESILKYPCNYIVLAKYMRVLTPNFVKRFEGKIINIHHSFLPAFVGANPYKQAYNRGVKIIGATAHFVNNELDEGPIIEQDTIKVNHTMSWQDMQRHGRDVEKVVLARALNLVLEERVFVYNNKTIVF</sequence>
<dbReference type="HAMAP" id="MF_01927">
    <property type="entry name" value="PurU"/>
    <property type="match status" value="1"/>
</dbReference>
<dbReference type="PIRSF" id="PIRSF036480">
    <property type="entry name" value="FormyFH4_hydr"/>
    <property type="match status" value="1"/>
</dbReference>
<dbReference type="CDD" id="cd08648">
    <property type="entry name" value="FMT_core_Formyl-FH4-Hydrolase_C"/>
    <property type="match status" value="1"/>
</dbReference>
<dbReference type="InterPro" id="IPR004810">
    <property type="entry name" value="PurU"/>
</dbReference>
<dbReference type="InterPro" id="IPR045865">
    <property type="entry name" value="ACT-like_dom_sf"/>
</dbReference>
<gene>
    <name evidence="3 6" type="primary">purU</name>
    <name evidence="6" type="ORF">PF021_03630</name>
</gene>
<proteinExistence type="inferred from homology"/>
<dbReference type="InterPro" id="IPR002376">
    <property type="entry name" value="Formyl_transf_N"/>
</dbReference>
<evidence type="ECO:0000313" key="7">
    <source>
        <dbReference type="Proteomes" id="UP001210261"/>
    </source>
</evidence>
<evidence type="ECO:0000256" key="4">
    <source>
        <dbReference type="NCBIfam" id="TIGR00655"/>
    </source>
</evidence>
<dbReference type="PANTHER" id="PTHR42706">
    <property type="entry name" value="FORMYLTETRAHYDROFOLATE DEFORMYLASE"/>
    <property type="match status" value="1"/>
</dbReference>
<protein>
    <recommendedName>
        <fullName evidence="3 4">Formyltetrahydrofolate deformylase</fullName>
        <ecNumber evidence="3 4">3.5.1.10</ecNumber>
    </recommendedName>
    <alternativeName>
        <fullName evidence="3">Formyl-FH(4) hydrolase</fullName>
    </alternativeName>
</protein>
<dbReference type="SUPFAM" id="SSF53328">
    <property type="entry name" value="Formyltransferase"/>
    <property type="match status" value="1"/>
</dbReference>
<dbReference type="RefSeq" id="WP_271021059.1">
    <property type="nucleotide sequence ID" value="NZ_JAQHXR010000002.1"/>
</dbReference>
<keyword evidence="1 3" id="KW-0554">One-carbon metabolism</keyword>
<dbReference type="Pfam" id="PF00551">
    <property type="entry name" value="Formyl_trans_N"/>
    <property type="match status" value="1"/>
</dbReference>
<dbReference type="Gene3D" id="3.40.50.170">
    <property type="entry name" value="Formyl transferase, N-terminal domain"/>
    <property type="match status" value="1"/>
</dbReference>
<dbReference type="EMBL" id="JAQHXR010000002">
    <property type="protein sequence ID" value="MDA3968763.1"/>
    <property type="molecule type" value="Genomic_DNA"/>
</dbReference>
<accession>A0ABT4VF15</accession>
<organism evidence="6 7">
    <name type="scientific">Helicobacter ibis</name>
    <dbReference type="NCBI Taxonomy" id="2962633"/>
    <lineage>
        <taxon>Bacteria</taxon>
        <taxon>Pseudomonadati</taxon>
        <taxon>Campylobacterota</taxon>
        <taxon>Epsilonproteobacteria</taxon>
        <taxon>Campylobacterales</taxon>
        <taxon>Helicobacteraceae</taxon>
        <taxon>Helicobacter</taxon>
    </lineage>
</organism>
<dbReference type="Gene3D" id="3.30.70.260">
    <property type="match status" value="1"/>
</dbReference>
<feature type="domain" description="Formyl transferase N-terminal" evidence="5">
    <location>
        <begin position="86"/>
        <end position="261"/>
    </location>
</feature>
<dbReference type="PANTHER" id="PTHR42706:SF1">
    <property type="entry name" value="FORMYLTETRAHYDROFOLATE DEFORMYLASE 2, MITOCHONDRIAL"/>
    <property type="match status" value="1"/>
</dbReference>
<dbReference type="GO" id="GO:0008864">
    <property type="term" value="F:formyltetrahydrofolate deformylase activity"/>
    <property type="evidence" value="ECO:0007669"/>
    <property type="project" value="UniProtKB-EC"/>
</dbReference>
<reference evidence="6 7" key="1">
    <citation type="submission" date="2023-01" db="EMBL/GenBank/DDBJ databases">
        <title>Description of Helicobacter ibis sp. nov. isolated from faecal droppings of black-faced ibis (Theristicus melanopis).</title>
        <authorList>
            <person name="Lopez-Cantillo M."/>
            <person name="Vidal-Veuthey B."/>
            <person name="Mella A."/>
            <person name="De La Haba R."/>
            <person name="Collado L."/>
        </authorList>
    </citation>
    <scope>NUCLEOTIDE SEQUENCE [LARGE SCALE GENOMIC DNA]</scope>
    <source>
        <strain evidence="6 7">A82</strain>
    </source>
</reference>
<dbReference type="NCBIfam" id="NF004684">
    <property type="entry name" value="PRK06027.1"/>
    <property type="match status" value="1"/>
</dbReference>
<name>A0ABT4VF15_9HELI</name>
<dbReference type="SUPFAM" id="SSF55021">
    <property type="entry name" value="ACT-like"/>
    <property type="match status" value="1"/>
</dbReference>
<dbReference type="EC" id="3.5.1.10" evidence="3 4"/>
<comment type="caution">
    <text evidence="6">The sequence shown here is derived from an EMBL/GenBank/DDBJ whole genome shotgun (WGS) entry which is preliminary data.</text>
</comment>
<evidence type="ECO:0000256" key="2">
    <source>
        <dbReference type="ARBA" id="ARBA00022801"/>
    </source>
</evidence>
<evidence type="ECO:0000256" key="1">
    <source>
        <dbReference type="ARBA" id="ARBA00022563"/>
    </source>
</evidence>
<keyword evidence="2 3" id="KW-0378">Hydrolase</keyword>
<dbReference type="InterPro" id="IPR041729">
    <property type="entry name" value="Formyl-FH4-Hydrolase_C"/>
</dbReference>
<dbReference type="InterPro" id="IPR036477">
    <property type="entry name" value="Formyl_transf_N_sf"/>
</dbReference>
<keyword evidence="7" id="KW-1185">Reference proteome</keyword>
<evidence type="ECO:0000256" key="3">
    <source>
        <dbReference type="HAMAP-Rule" id="MF_01927"/>
    </source>
</evidence>
<evidence type="ECO:0000259" key="5">
    <source>
        <dbReference type="Pfam" id="PF00551"/>
    </source>
</evidence>
<comment type="catalytic activity">
    <reaction evidence="3">
        <text>(6R)-10-formyltetrahydrofolate + H2O = (6S)-5,6,7,8-tetrahydrofolate + formate + H(+)</text>
        <dbReference type="Rhea" id="RHEA:19833"/>
        <dbReference type="ChEBI" id="CHEBI:15377"/>
        <dbReference type="ChEBI" id="CHEBI:15378"/>
        <dbReference type="ChEBI" id="CHEBI:15740"/>
        <dbReference type="ChEBI" id="CHEBI:57453"/>
        <dbReference type="ChEBI" id="CHEBI:195366"/>
        <dbReference type="EC" id="3.5.1.10"/>
    </reaction>
</comment>
<evidence type="ECO:0000313" key="6">
    <source>
        <dbReference type="EMBL" id="MDA3968763.1"/>
    </source>
</evidence>
<keyword evidence="3" id="KW-0658">Purine biosynthesis</keyword>
<comment type="pathway">
    <text evidence="3">Purine metabolism; IMP biosynthesis via de novo pathway; formate from 10-formyl-5,6,7,8-tetrahydrofolate: step 1/1.</text>
</comment>
<comment type="similarity">
    <text evidence="3">Belongs to the PurU family.</text>
</comment>
<dbReference type="NCBIfam" id="TIGR00655">
    <property type="entry name" value="PurU"/>
    <property type="match status" value="1"/>
</dbReference>
<comment type="function">
    <text evidence="3">Catalyzes the hydrolysis of 10-formyltetrahydrofolate (formyl-FH4) to formate and tetrahydrofolate (FH4).</text>
</comment>
<feature type="active site" evidence="3">
    <location>
        <position position="224"/>
    </location>
</feature>
<dbReference type="Proteomes" id="UP001210261">
    <property type="component" value="Unassembled WGS sequence"/>
</dbReference>